<gene>
    <name evidence="9" type="primary">ydiK</name>
    <name evidence="9" type="ORF">SM757_02295</name>
</gene>
<reference evidence="9 10" key="1">
    <citation type="submission" date="2023-11" db="EMBL/GenBank/DDBJ databases">
        <title>Draft genome of Azohydromonas lata strain H1 (DSM1123), a polyhydroxyalkanoate producer.</title>
        <authorList>
            <person name="Traversa D."/>
            <person name="D'Addabbo P."/>
            <person name="Pazzani C."/>
            <person name="Manzari C."/>
            <person name="Chiara M."/>
            <person name="Scrascia M."/>
        </authorList>
    </citation>
    <scope>NUCLEOTIDE SEQUENCE [LARGE SCALE GENOMIC DNA]</scope>
    <source>
        <strain evidence="9 10">H1</strain>
    </source>
</reference>
<feature type="transmembrane region" description="Helical" evidence="8">
    <location>
        <begin position="225"/>
        <end position="245"/>
    </location>
</feature>
<keyword evidence="10" id="KW-1185">Reference proteome</keyword>
<evidence type="ECO:0000256" key="3">
    <source>
        <dbReference type="ARBA" id="ARBA00022448"/>
    </source>
</evidence>
<dbReference type="InterPro" id="IPR002549">
    <property type="entry name" value="AI-2E-like"/>
</dbReference>
<evidence type="ECO:0000256" key="1">
    <source>
        <dbReference type="ARBA" id="ARBA00004651"/>
    </source>
</evidence>
<dbReference type="Proteomes" id="UP001293718">
    <property type="component" value="Unassembled WGS sequence"/>
</dbReference>
<evidence type="ECO:0000256" key="5">
    <source>
        <dbReference type="ARBA" id="ARBA00022692"/>
    </source>
</evidence>
<keyword evidence="7 8" id="KW-0472">Membrane</keyword>
<evidence type="ECO:0000256" key="4">
    <source>
        <dbReference type="ARBA" id="ARBA00022475"/>
    </source>
</evidence>
<keyword evidence="5 8" id="KW-0812">Transmembrane</keyword>
<protein>
    <submittedName>
        <fullName evidence="9">AI-2E family transporter YdiK</fullName>
    </submittedName>
</protein>
<feature type="transmembrane region" description="Helical" evidence="8">
    <location>
        <begin position="164"/>
        <end position="190"/>
    </location>
</feature>
<keyword evidence="3" id="KW-0813">Transport</keyword>
<keyword evidence="4" id="KW-1003">Cell membrane</keyword>
<accession>A0ABU5I8I1</accession>
<keyword evidence="6 8" id="KW-1133">Transmembrane helix</keyword>
<evidence type="ECO:0000313" key="9">
    <source>
        <dbReference type="EMBL" id="MDZ5455397.1"/>
    </source>
</evidence>
<proteinExistence type="inferred from homology"/>
<evidence type="ECO:0000256" key="2">
    <source>
        <dbReference type="ARBA" id="ARBA00009773"/>
    </source>
</evidence>
<evidence type="ECO:0000256" key="7">
    <source>
        <dbReference type="ARBA" id="ARBA00023136"/>
    </source>
</evidence>
<comment type="caution">
    <text evidence="9">The sequence shown here is derived from an EMBL/GenBank/DDBJ whole genome shotgun (WGS) entry which is preliminary data.</text>
</comment>
<dbReference type="PANTHER" id="PTHR21716">
    <property type="entry name" value="TRANSMEMBRANE PROTEIN"/>
    <property type="match status" value="1"/>
</dbReference>
<sequence>MSMPSQDLPRTTLGVLFIAALIVGSLWILRPFLGPGIWAAMLVVSTWPLLLTLQRRLWNRRWLAVTVMTLLLVVLLLLPLTLAVAALINHIDQIGEAVRLLTTWRPPRTPPQWLSGLPFVGVQLKRAWSEAVSLGVDGLFNLLTPYAGNLTRWLLLEVGSVGRLLLQFLVTAALASVMYATGEGWAAALVRFARRLGGEQGVAVVELAAQAIRGVALGVGGTALIQALLAGVGLALAGVPMAGLLTMAMFMLCIAQIGALPVLVPATVWVFWSGETGWGVFLAVWSLVVATMDNIVRPVLIRLGADLPLLLIFTGVIGGLLAFGLVGIFIGPVVLAVAYTLLDAWARPASDGLAAAMVAPRPPPKEPPTA</sequence>
<comment type="subcellular location">
    <subcellularLocation>
        <location evidence="1">Cell membrane</location>
        <topology evidence="1">Multi-pass membrane protein</topology>
    </subcellularLocation>
</comment>
<dbReference type="PANTHER" id="PTHR21716:SF67">
    <property type="entry name" value="TRANSPORT PROTEIN YDIK-RELATED"/>
    <property type="match status" value="1"/>
</dbReference>
<evidence type="ECO:0000256" key="6">
    <source>
        <dbReference type="ARBA" id="ARBA00022989"/>
    </source>
</evidence>
<dbReference type="NCBIfam" id="NF008216">
    <property type="entry name" value="PRK10983.1"/>
    <property type="match status" value="1"/>
</dbReference>
<dbReference type="EMBL" id="JAXOJX010000002">
    <property type="protein sequence ID" value="MDZ5455397.1"/>
    <property type="molecule type" value="Genomic_DNA"/>
</dbReference>
<feature type="transmembrane region" description="Helical" evidence="8">
    <location>
        <begin position="252"/>
        <end position="272"/>
    </location>
</feature>
<organism evidence="9 10">
    <name type="scientific">Azohydromonas lata</name>
    <dbReference type="NCBI Taxonomy" id="45677"/>
    <lineage>
        <taxon>Bacteria</taxon>
        <taxon>Pseudomonadati</taxon>
        <taxon>Pseudomonadota</taxon>
        <taxon>Betaproteobacteria</taxon>
        <taxon>Burkholderiales</taxon>
        <taxon>Sphaerotilaceae</taxon>
        <taxon>Azohydromonas</taxon>
    </lineage>
</organism>
<comment type="similarity">
    <text evidence="2">Belongs to the autoinducer-2 exporter (AI-2E) (TC 2.A.86) family.</text>
</comment>
<feature type="transmembrane region" description="Helical" evidence="8">
    <location>
        <begin position="62"/>
        <end position="88"/>
    </location>
</feature>
<dbReference type="RefSeq" id="WP_322464234.1">
    <property type="nucleotide sequence ID" value="NZ_JAXOJX010000002.1"/>
</dbReference>
<name>A0ABU5I8I1_9BURK</name>
<evidence type="ECO:0000313" key="10">
    <source>
        <dbReference type="Proteomes" id="UP001293718"/>
    </source>
</evidence>
<feature type="transmembrane region" description="Helical" evidence="8">
    <location>
        <begin position="12"/>
        <end position="29"/>
    </location>
</feature>
<feature type="transmembrane region" description="Helical" evidence="8">
    <location>
        <begin position="278"/>
        <end position="296"/>
    </location>
</feature>
<evidence type="ECO:0000256" key="8">
    <source>
        <dbReference type="SAM" id="Phobius"/>
    </source>
</evidence>
<feature type="transmembrane region" description="Helical" evidence="8">
    <location>
        <begin position="308"/>
        <end position="341"/>
    </location>
</feature>
<feature type="transmembrane region" description="Helical" evidence="8">
    <location>
        <begin position="35"/>
        <end position="53"/>
    </location>
</feature>
<dbReference type="Pfam" id="PF01594">
    <property type="entry name" value="AI-2E_transport"/>
    <property type="match status" value="1"/>
</dbReference>